<sequence length="284" mass="31376">MNLSLEIEQAYLLADSRGVRVAAASPGFDTAEGERLAVLFGERPAGVACPLAHFACPFGKHHVCVVRVADVPGAGERLGFHFLVLHRQLYRHLGDPFAIADRFPSDWSLRGSLPTLAWPAEPLAERTLEQLDAILREGDGPLLLGATQALVDGNRVVVARSAPDEALVRGLWSLLPQRSRVDLWPATFAFSDELRFHFRVAPPQQLAAETAARGEQPCYDLLNEEAVRNYPAGSYELNLQIAVESGDRTALRQLLHRRTPDETLRLAFYLLLCTIAAVLISRLW</sequence>
<dbReference type="Proteomes" id="UP000542342">
    <property type="component" value="Unassembled WGS sequence"/>
</dbReference>
<organism evidence="1 2">
    <name type="scientific">Thermogemmata fonticola</name>
    <dbReference type="NCBI Taxonomy" id="2755323"/>
    <lineage>
        <taxon>Bacteria</taxon>
        <taxon>Pseudomonadati</taxon>
        <taxon>Planctomycetota</taxon>
        <taxon>Planctomycetia</taxon>
        <taxon>Gemmatales</taxon>
        <taxon>Gemmataceae</taxon>
        <taxon>Thermogemmata</taxon>
    </lineage>
</organism>
<evidence type="ECO:0000313" key="1">
    <source>
        <dbReference type="EMBL" id="MBA2226869.1"/>
    </source>
</evidence>
<gene>
    <name evidence="1" type="ORF">H0921_11920</name>
</gene>
<dbReference type="RefSeq" id="WP_194538315.1">
    <property type="nucleotide sequence ID" value="NZ_JACEFB010000008.1"/>
</dbReference>
<keyword evidence="2" id="KW-1185">Reference proteome</keyword>
<accession>A0A7V9ACC0</accession>
<comment type="caution">
    <text evidence="1">The sequence shown here is derived from an EMBL/GenBank/DDBJ whole genome shotgun (WGS) entry which is preliminary data.</text>
</comment>
<dbReference type="EMBL" id="JACEFB010000008">
    <property type="protein sequence ID" value="MBA2226869.1"/>
    <property type="molecule type" value="Genomic_DNA"/>
</dbReference>
<dbReference type="AlphaFoldDB" id="A0A7V9ACC0"/>
<name>A0A7V9ACC0_9BACT</name>
<protein>
    <submittedName>
        <fullName evidence="1">Uncharacterized protein</fullName>
    </submittedName>
</protein>
<reference evidence="1 2" key="1">
    <citation type="submission" date="2020-07" db="EMBL/GenBank/DDBJ databases">
        <title>Thermogemmata thermophila gen. nov., sp. nov., a novel moderate thermophilic planctomycete from a Kamchatka hot spring.</title>
        <authorList>
            <person name="Elcheninov A.G."/>
            <person name="Podosokorskaya O.A."/>
            <person name="Kovaleva O.L."/>
            <person name="Novikov A."/>
            <person name="Bonch-Osmolovskaya E.A."/>
            <person name="Toshchakov S.V."/>
            <person name="Kublanov I.V."/>
        </authorList>
    </citation>
    <scope>NUCLEOTIDE SEQUENCE [LARGE SCALE GENOMIC DNA]</scope>
    <source>
        <strain evidence="1 2">2918</strain>
    </source>
</reference>
<evidence type="ECO:0000313" key="2">
    <source>
        <dbReference type="Proteomes" id="UP000542342"/>
    </source>
</evidence>
<proteinExistence type="predicted"/>